<feature type="transmembrane region" description="Helical" evidence="1">
    <location>
        <begin position="142"/>
        <end position="160"/>
    </location>
</feature>
<feature type="transmembrane region" description="Helical" evidence="1">
    <location>
        <begin position="102"/>
        <end position="130"/>
    </location>
</feature>
<name>A0A1J5Q1K6_9ZZZZ</name>
<sequence>MRSFLGQMELIYHIAVRSVRKTHGNALISLLLNMFQTAMMIVGFYFTYAVLGLTTQRVRGDFILYIMSGIFLFITHIRAIAAVTSADGWTSPMMKHAPMNPIVSIAGAALGSLYIQVLSMIAVLAIYAMAFHPITIDQPVQAFGMLLLAWFAGVAIGMIFRAAKPWQPELVTILTTVFQRANMIASGKMFLANSLTPKMLAMFSWNPLFHTIDQARGFTFANYNPHFSSWTYPLYVSCVCLMIGLIGEFYTGQHASMSWDAGR</sequence>
<feature type="transmembrane region" description="Helical" evidence="1">
    <location>
        <begin position="232"/>
        <end position="250"/>
    </location>
</feature>
<dbReference type="AlphaFoldDB" id="A0A1J5Q1K6"/>
<gene>
    <name evidence="2" type="ORF">GALL_446020</name>
</gene>
<reference evidence="2" key="1">
    <citation type="submission" date="2016-10" db="EMBL/GenBank/DDBJ databases">
        <title>Sequence of Gallionella enrichment culture.</title>
        <authorList>
            <person name="Poehlein A."/>
            <person name="Muehling M."/>
            <person name="Daniel R."/>
        </authorList>
    </citation>
    <scope>NUCLEOTIDE SEQUENCE</scope>
</reference>
<comment type="caution">
    <text evidence="2">The sequence shown here is derived from an EMBL/GenBank/DDBJ whole genome shotgun (WGS) entry which is preliminary data.</text>
</comment>
<organism evidence="2">
    <name type="scientific">mine drainage metagenome</name>
    <dbReference type="NCBI Taxonomy" id="410659"/>
    <lineage>
        <taxon>unclassified sequences</taxon>
        <taxon>metagenomes</taxon>
        <taxon>ecological metagenomes</taxon>
    </lineage>
</organism>
<proteinExistence type="predicted"/>
<protein>
    <submittedName>
        <fullName evidence="2">ABC-2 type transporter</fullName>
    </submittedName>
</protein>
<keyword evidence="1" id="KW-1133">Transmembrane helix</keyword>
<evidence type="ECO:0000313" key="2">
    <source>
        <dbReference type="EMBL" id="OIQ73756.1"/>
    </source>
</evidence>
<keyword evidence="1" id="KW-0472">Membrane</keyword>
<feature type="transmembrane region" description="Helical" evidence="1">
    <location>
        <begin position="26"/>
        <end position="50"/>
    </location>
</feature>
<keyword evidence="1" id="KW-0812">Transmembrane</keyword>
<dbReference type="EMBL" id="MLJW01002746">
    <property type="protein sequence ID" value="OIQ73756.1"/>
    <property type="molecule type" value="Genomic_DNA"/>
</dbReference>
<evidence type="ECO:0000256" key="1">
    <source>
        <dbReference type="SAM" id="Phobius"/>
    </source>
</evidence>
<accession>A0A1J5Q1K6</accession>
<feature type="transmembrane region" description="Helical" evidence="1">
    <location>
        <begin position="62"/>
        <end position="82"/>
    </location>
</feature>